<proteinExistence type="predicted"/>
<feature type="region of interest" description="Disordered" evidence="1">
    <location>
        <begin position="129"/>
        <end position="150"/>
    </location>
</feature>
<keyword evidence="2" id="KW-1185">Reference proteome</keyword>
<feature type="compositionally biased region" description="Polar residues" evidence="1">
    <location>
        <begin position="481"/>
        <end position="497"/>
    </location>
</feature>
<feature type="region of interest" description="Disordered" evidence="1">
    <location>
        <begin position="464"/>
        <end position="499"/>
    </location>
</feature>
<dbReference type="InterPro" id="IPR052752">
    <property type="entry name" value="NACHT-WD_repeat"/>
</dbReference>
<evidence type="ECO:0000313" key="2">
    <source>
        <dbReference type="Proteomes" id="UP000050795"/>
    </source>
</evidence>
<feature type="region of interest" description="Disordered" evidence="1">
    <location>
        <begin position="63"/>
        <end position="102"/>
    </location>
</feature>
<dbReference type="PANTHER" id="PTHR19871">
    <property type="entry name" value="BETA TRANSDUCIN-RELATED PROTEIN"/>
    <property type="match status" value="1"/>
</dbReference>
<evidence type="ECO:0000256" key="1">
    <source>
        <dbReference type="SAM" id="MobiDB-lite"/>
    </source>
</evidence>
<name>A0AA85IVW9_TRIRE</name>
<reference evidence="2" key="1">
    <citation type="submission" date="2022-06" db="EMBL/GenBank/DDBJ databases">
        <authorList>
            <person name="Berger JAMES D."/>
            <person name="Berger JAMES D."/>
        </authorList>
    </citation>
    <scope>NUCLEOTIDE SEQUENCE [LARGE SCALE GENOMIC DNA]</scope>
</reference>
<organism evidence="2 3">
    <name type="scientific">Trichobilharzia regenti</name>
    <name type="common">Nasal bird schistosome</name>
    <dbReference type="NCBI Taxonomy" id="157069"/>
    <lineage>
        <taxon>Eukaryota</taxon>
        <taxon>Metazoa</taxon>
        <taxon>Spiralia</taxon>
        <taxon>Lophotrochozoa</taxon>
        <taxon>Platyhelminthes</taxon>
        <taxon>Trematoda</taxon>
        <taxon>Digenea</taxon>
        <taxon>Strigeidida</taxon>
        <taxon>Schistosomatoidea</taxon>
        <taxon>Schistosomatidae</taxon>
        <taxon>Trichobilharzia</taxon>
    </lineage>
</organism>
<protein>
    <submittedName>
        <fullName evidence="3">Uncharacterized protein</fullName>
    </submittedName>
</protein>
<reference evidence="3" key="2">
    <citation type="submission" date="2023-11" db="UniProtKB">
        <authorList>
            <consortium name="WormBaseParasite"/>
        </authorList>
    </citation>
    <scope>IDENTIFICATION</scope>
</reference>
<dbReference type="Proteomes" id="UP000050795">
    <property type="component" value="Unassembled WGS sequence"/>
</dbReference>
<dbReference type="PANTHER" id="PTHR19871:SF40">
    <property type="entry name" value="TETRATRICOPEPTIDE REPEAT PROTEIN 41-RELATED"/>
    <property type="match status" value="1"/>
</dbReference>
<accession>A0AA85IVW9</accession>
<feature type="compositionally biased region" description="Low complexity" evidence="1">
    <location>
        <begin position="67"/>
        <end position="90"/>
    </location>
</feature>
<evidence type="ECO:0000313" key="3">
    <source>
        <dbReference type="WBParaSite" id="TREG1_115670.1"/>
    </source>
</evidence>
<feature type="compositionally biased region" description="Polar residues" evidence="1">
    <location>
        <begin position="91"/>
        <end position="100"/>
    </location>
</feature>
<feature type="region of interest" description="Disordered" evidence="1">
    <location>
        <begin position="1760"/>
        <end position="1780"/>
    </location>
</feature>
<feature type="compositionally biased region" description="Basic and acidic residues" evidence="1">
    <location>
        <begin position="464"/>
        <end position="479"/>
    </location>
</feature>
<dbReference type="WBParaSite" id="TREG1_115670.1">
    <property type="protein sequence ID" value="TREG1_115670.1"/>
    <property type="gene ID" value="TREG1_115670"/>
</dbReference>
<sequence>MFAAQNKSIKPLEIEESQSFDTSELGRTISRVNALPINIQDHGDHWRRINELVETSNPLVLEDQSSSRRLSQASKSSSGKHGSGSLSQQSRKSTVNLLSRKTSRGSEEFQELDIFDRYTEFGGLKTHEGETLRTKEIDTETKTPDRLFNKRPDSKAVLHSGQSLRKQLASIKEHVKPQPFPDRQLYIYVIADPTDMRIELTKLRVHVWPYLKRLCNERGFTLHIIDDSMDTDIEPRHQLTMTSYDLPEDIELKQHLSRRVKQKNFLNCLILLSNRSVGPIMPLPECISNSLLKQIKDSALEEIDDIKSEIAMLSDKLPGFDSPRLQRRLSRYLESQNSIRSQSEELVIRQPYMPSINESMQTVEDAIRHKSEIIRTLNPDILDKWYRQESNSHPDILYLQPVSFILPGITLFDDQNRRQAELKSWLTDAHRIRCLLLKFLNRKEVTSSSSFRLSELELSAPNTERIETKSEADKIHPHESMQITSTSERKTSGTSESLPVDSELNFHSEVERKTEVVLQNSELNSDCYVHIRCHQEAHLQSIGNDTSSTGWRSRSLSMASWSTTKTNPISTSANSTASLKNDFLLSGINESLVRAKYLVNWARLRVPANNQSYYELEKSSPVTMDDQINCSHSYLDPITFQEHAIYLDDMCRNIRNKFSQSLIEEMDRRHQIEIDNVKMNKRKDLPHWCTEFEMSAHLEAMDNLSLECITREDKITQLLEIISKHTKDCQEIDILHMNYFKFIHVTGESGSGKSVLLAALAKKLITKPIEISSNCIYPRVIYRMIGSSTISLNLLNLLNYLCLELSTQMNASTLPDTYDGLRIALRTAITELLMNKCKQRKDNFPISWIPFTWLKYKPVLNCPVIFLLSTTNSPVEVASFDSILQNKINQYTSNNNDDNHNDTSITTNTATNDDYVLIHLKELDIQSMEQCIKEWLQIHSAEIIISKLKSINKTFQPLQLKILVKLWETRNQHVDNLLKRSQSLTSEQLFNCLVFYAEMHYGLRRVQFTLGQLIISRWGLNDEDLINLFWSWLPYSSSQLLKSSKLLHNSQNPSNIMTQHHRMSIQGNSSGYNNNNSNSGLGFWSNDKSERVYLTRNWLYRFLNEFLKQLGILTLTRSPPYGCYQMFNLRQQSFRYWLESCYLNNNNNNKLISDFHVLQTNNFYLQHRQISPIADSRLSNESRQSLQYCVHWRWIHEVPYHLSKLGRLQQLKQTCFCASQWLNLKLQLNFYTDYTALCVQNLLDDMILYMSYIHDDNNDQQLAESETDAQLTSDVYIQQSLKYIHDHPDIWIIMSLLIQWKHKLTQDPFLLNTILLNNNLEDCLQDCLMKANDGSDSDQNALNSNNAEKESRIQKSLTSLIESIHQPSTALNNPTLPYLINFKLCAYLCSDEQLIDSLTSRSLSMTASVGLSYVRNRVQINAIAYSTSNDILAISIKHFESCITKLELWNILENYRILSIVLPCSNVQTVNELLWIAVDEAILGIETPSQRVLVWPIQLNGNFTISGDYYSLMEDYYTPMDVSLPSIKENCSISVVETGVKGIAYIVILQQGVCKLSVWLWKERRLTQIFSPVSLVDIPSQSGLQSEKLEQKALRSMSLPSPVKSNTELFLTTHIIVESRLLQIICAARGDSHATMFSINLTSDHHFNLIQSLKQKCLKCPNQWTRLLGISSGLCKPIVLASRSPSNILPDEDVIGCIDLFDQVTGNYIKRIESSCENVFTPLEPYSKVFGLLSYSSPPKLNIYINPTFGQIITVVQNSSRRERYKPSTSYHSHHHSKKEKDNLSGLEVVLWDINKSTSNLLEPEYLMPYLTAEQYTFIAPLAVSFRDINHLSMVKPILEDYGHYLINCNPIEALTHKLAAKQTSMKKQTKDSWEIISSLCRLENTSIECIGFIKYNPSDKQISIGIIYVTNDEMSDSVTKYFLVKPFEKDHWHGNDVFIFNGRILITLEKLEYSPIVEECKEVYQRMGIYELLQTSSPNEFTLQHRRHLSDVFIIPSEVTEYTILEPIDSDGTSYLIGLNETRSHFVAYSLTNGQIMWRLKPDFTVYQEYNNSRAGSRVVSELNNSKEAASFLNNTTIEKFLFSGNKSIMVASYGLECACVFLLSKLQHVGNLDEAYAMQTQTACQNNLEHLSDAPNLIVSAISYDGCWLVHSEFSPVEQSTCLTVWSLINFHDPCNLIQPEGKEEGGGVQWNRKRLSNQSNLIQVGISGVNCVVVGARLDYGIILWCPCKVNNPIRLTHSERLEFSQDFPPILQVSHDGTKVISASGSIRRAQVSIWQVDLDTVTDCLIGHVCCLDDIMELEFTQEKQLIAMITTNSNEPRLINPHWITYN</sequence>